<evidence type="ECO:0000259" key="11">
    <source>
        <dbReference type="Pfam" id="PF01431"/>
    </source>
</evidence>
<keyword evidence="7" id="KW-0862">Zinc</keyword>
<dbReference type="Gene3D" id="1.10.1380.10">
    <property type="entry name" value="Neutral endopeptidase , domain2"/>
    <property type="match status" value="1"/>
</dbReference>
<dbReference type="GO" id="GO:0004222">
    <property type="term" value="F:metalloendopeptidase activity"/>
    <property type="evidence" value="ECO:0007669"/>
    <property type="project" value="InterPro"/>
</dbReference>
<keyword evidence="5" id="KW-0479">Metal-binding</keyword>
<feature type="region of interest" description="Disordered" evidence="9">
    <location>
        <begin position="182"/>
        <end position="221"/>
    </location>
</feature>
<dbReference type="GO" id="GO:0016485">
    <property type="term" value="P:protein processing"/>
    <property type="evidence" value="ECO:0007669"/>
    <property type="project" value="TreeGrafter"/>
</dbReference>
<dbReference type="Pfam" id="PF05649">
    <property type="entry name" value="Peptidase_M13_N"/>
    <property type="match status" value="1"/>
</dbReference>
<feature type="compositionally biased region" description="Polar residues" evidence="9">
    <location>
        <begin position="286"/>
        <end position="296"/>
    </location>
</feature>
<evidence type="ECO:0000256" key="10">
    <source>
        <dbReference type="SAM" id="Phobius"/>
    </source>
</evidence>
<comment type="cofactor">
    <cofactor evidence="1">
        <name>Zn(2+)</name>
        <dbReference type="ChEBI" id="CHEBI:29105"/>
    </cofactor>
</comment>
<dbReference type="InterPro" id="IPR018497">
    <property type="entry name" value="Peptidase_M13_C"/>
</dbReference>
<dbReference type="OrthoDB" id="5808441at2759"/>
<keyword evidence="8" id="KW-0482">Metalloprotease</keyword>
<feature type="non-terminal residue" evidence="13">
    <location>
        <position position="1"/>
    </location>
</feature>
<feature type="compositionally biased region" description="Basic and acidic residues" evidence="9">
    <location>
        <begin position="67"/>
        <end position="79"/>
    </location>
</feature>
<protein>
    <submittedName>
        <fullName evidence="13">Similar to nep-1: Neprilysin-1 (Caenorhabditis elegans)</fullName>
    </submittedName>
</protein>
<evidence type="ECO:0000256" key="6">
    <source>
        <dbReference type="ARBA" id="ARBA00022801"/>
    </source>
</evidence>
<dbReference type="PANTHER" id="PTHR11733">
    <property type="entry name" value="ZINC METALLOPROTEASE FAMILY M13 NEPRILYSIN-RELATED"/>
    <property type="match status" value="1"/>
</dbReference>
<organism evidence="13 14">
    <name type="scientific">Cotesia congregata</name>
    <name type="common">Parasitoid wasp</name>
    <name type="synonym">Apanteles congregatus</name>
    <dbReference type="NCBI Taxonomy" id="51543"/>
    <lineage>
        <taxon>Eukaryota</taxon>
        <taxon>Metazoa</taxon>
        <taxon>Ecdysozoa</taxon>
        <taxon>Arthropoda</taxon>
        <taxon>Hexapoda</taxon>
        <taxon>Insecta</taxon>
        <taxon>Pterygota</taxon>
        <taxon>Neoptera</taxon>
        <taxon>Endopterygota</taxon>
        <taxon>Hymenoptera</taxon>
        <taxon>Apocrita</taxon>
        <taxon>Ichneumonoidea</taxon>
        <taxon>Braconidae</taxon>
        <taxon>Microgastrinae</taxon>
        <taxon>Cotesia</taxon>
    </lineage>
</organism>
<evidence type="ECO:0000313" key="13">
    <source>
        <dbReference type="EMBL" id="CAG5095794.1"/>
    </source>
</evidence>
<feature type="domain" description="Peptidase M13 C-terminal" evidence="11">
    <location>
        <begin position="817"/>
        <end position="1025"/>
    </location>
</feature>
<dbReference type="Proteomes" id="UP000786811">
    <property type="component" value="Unassembled WGS sequence"/>
</dbReference>
<evidence type="ECO:0000256" key="4">
    <source>
        <dbReference type="ARBA" id="ARBA00022670"/>
    </source>
</evidence>
<gene>
    <name evidence="13" type="ORF">HICCMSTLAB_LOCUS7886</name>
</gene>
<proteinExistence type="inferred from homology"/>
<dbReference type="InterPro" id="IPR008753">
    <property type="entry name" value="Peptidase_M13_N"/>
</dbReference>
<feature type="domain" description="Peptidase M13 N-terminal" evidence="12">
    <location>
        <begin position="369"/>
        <end position="752"/>
    </location>
</feature>
<keyword evidence="10" id="KW-0812">Transmembrane</keyword>
<feature type="region of interest" description="Disordered" evidence="9">
    <location>
        <begin position="309"/>
        <end position="330"/>
    </location>
</feature>
<dbReference type="GO" id="GO:0046872">
    <property type="term" value="F:metal ion binding"/>
    <property type="evidence" value="ECO:0007669"/>
    <property type="project" value="UniProtKB-KW"/>
</dbReference>
<name>A0A8J2HHN4_COTCN</name>
<keyword evidence="6" id="KW-0378">Hydrolase</keyword>
<dbReference type="SUPFAM" id="SSF55486">
    <property type="entry name" value="Metalloproteases ('zincins'), catalytic domain"/>
    <property type="match status" value="1"/>
</dbReference>
<evidence type="ECO:0000256" key="2">
    <source>
        <dbReference type="ARBA" id="ARBA00004401"/>
    </source>
</evidence>
<keyword evidence="4" id="KW-0645">Protease</keyword>
<feature type="compositionally biased region" description="Polar residues" evidence="9">
    <location>
        <begin position="210"/>
        <end position="221"/>
    </location>
</feature>
<evidence type="ECO:0000259" key="12">
    <source>
        <dbReference type="Pfam" id="PF05649"/>
    </source>
</evidence>
<evidence type="ECO:0000313" key="14">
    <source>
        <dbReference type="Proteomes" id="UP000786811"/>
    </source>
</evidence>
<dbReference type="PANTHER" id="PTHR11733:SF240">
    <property type="entry name" value="GH14155P-RELATED"/>
    <property type="match status" value="1"/>
</dbReference>
<evidence type="ECO:0000256" key="5">
    <source>
        <dbReference type="ARBA" id="ARBA00022723"/>
    </source>
</evidence>
<evidence type="ECO:0000256" key="1">
    <source>
        <dbReference type="ARBA" id="ARBA00001947"/>
    </source>
</evidence>
<comment type="caution">
    <text evidence="13">The sequence shown here is derived from an EMBL/GenBank/DDBJ whole genome shotgun (WGS) entry which is preliminary data.</text>
</comment>
<accession>A0A8J2HHN4</accession>
<evidence type="ECO:0000256" key="7">
    <source>
        <dbReference type="ARBA" id="ARBA00022833"/>
    </source>
</evidence>
<dbReference type="GO" id="GO:0005886">
    <property type="term" value="C:plasma membrane"/>
    <property type="evidence" value="ECO:0007669"/>
    <property type="project" value="UniProtKB-SubCell"/>
</dbReference>
<evidence type="ECO:0000256" key="8">
    <source>
        <dbReference type="ARBA" id="ARBA00023049"/>
    </source>
</evidence>
<comment type="subcellular location">
    <subcellularLocation>
        <location evidence="2">Cell membrane</location>
        <topology evidence="2">Single-pass type II membrane protein</topology>
    </subcellularLocation>
</comment>
<feature type="region of interest" description="Disordered" evidence="9">
    <location>
        <begin position="274"/>
        <end position="296"/>
    </location>
</feature>
<comment type="similarity">
    <text evidence="3">Belongs to the peptidase M13 family.</text>
</comment>
<feature type="region of interest" description="Disordered" evidence="9">
    <location>
        <begin position="1"/>
        <end position="22"/>
    </location>
</feature>
<dbReference type="PROSITE" id="PS51885">
    <property type="entry name" value="NEPRILYSIN"/>
    <property type="match status" value="1"/>
</dbReference>
<keyword evidence="14" id="KW-1185">Reference proteome</keyword>
<dbReference type="InterPro" id="IPR000718">
    <property type="entry name" value="Peptidase_M13"/>
</dbReference>
<feature type="compositionally biased region" description="Basic and acidic residues" evidence="9">
    <location>
        <begin position="87"/>
        <end position="97"/>
    </location>
</feature>
<evidence type="ECO:0000256" key="9">
    <source>
        <dbReference type="SAM" id="MobiDB-lite"/>
    </source>
</evidence>
<feature type="region of interest" description="Disordered" evidence="9">
    <location>
        <begin position="67"/>
        <end position="103"/>
    </location>
</feature>
<feature type="transmembrane region" description="Helical" evidence="10">
    <location>
        <begin position="28"/>
        <end position="49"/>
    </location>
</feature>
<dbReference type="EMBL" id="CAJNRD030001121">
    <property type="protein sequence ID" value="CAG5095794.1"/>
    <property type="molecule type" value="Genomic_DNA"/>
</dbReference>
<dbReference type="InterPro" id="IPR024079">
    <property type="entry name" value="MetalloPept_cat_dom_sf"/>
</dbReference>
<sequence length="1039" mass="117949">IYKMPSASYQVTQKPNTPQNNDQSYRNCVITMILFVMMCVIIILATWPWKGSNIDYNAEEQSIEQFHTDNESKFERLEEISTSTSPSKEENKTEKTSISELSETSSWVDVESSSVSNDNIGFSSSPIEFSSSSLDIETTTASNDNTIGISSSSLETLETSSLSIDNIESSSVSNNIFLGFSPSSEDLSTTSEEYTSDITETSISEDEKSTLGTSYSPEDSSINISEAPILSSTENNLDEDTTVSPSTSGGYSLTHLTIAYFKTDYTSDMLDTNFTTNSAENEETKSTTTGDSSETYGFTNEITELEFSSLTSNNPTANTTQNSIMNDENQLDLKTTTSKSKEEEQVCMSGQCKQLSSKILSYINHSANPCDDFYEYACGGMESDPEINNVDLSMQLMHHPEHFTFIKYVNSCLGYDEYLNKSQRIIQAKETLKNIGTFYTASDWPKNFQLTQLISNMILYDNPILFDIVPDVNEMNPQTFILSLQPPDNLSKYFDQAPCIKDLDDLSGEIDLEKLYNNYKSCKNNTRELGCSVTRALKEFGIFEEFNNSDNVTEYINEISIDVHHEIIKALISYYPPESEINASYKSKDYNIITLSDLEDHSNLLNWTQLILTTTGMTLKSDDKIQIYFKDNLFRILNTLEQFSTMHLRELNNAILGLYARNLYNELVEMKSSKDSEENCFINAMKYLPKETSSLYISSFSINELDHINSVIQKVFTELKVTLKINFEHSEWAAVEGRNQLIEKLEGLKLSIPDIAYLNSSLKLHLTDDYFNNTIDLIKNYRREMYNILQLNPNNSEQIWTYFAKSYQSTPKTLYSLNLILIPLGAINWPLIQKYDQSFDYLILSNVGNLIAREIADCFDPNGIKYWNGTRDSPFALIDDVFTKTNYDDYVNCQNQSLFQEPIHMILSSHNQHIRFMMPQLTLNSRLSDAMGVKLAHDTLARVGSTSAKLLPWLNLNVDQLFYLTYAQSYCTKISMPNFLISLYENTILPSRVQIYATATNNKAFGELWNCPEGSQLLPNFSCRVFPNLEYQSVVIETA</sequence>
<feature type="compositionally biased region" description="Polar residues" evidence="9">
    <location>
        <begin position="7"/>
        <end position="22"/>
    </location>
</feature>
<keyword evidence="10" id="KW-1133">Transmembrane helix</keyword>
<keyword evidence="10" id="KW-0472">Membrane</keyword>
<reference evidence="13" key="1">
    <citation type="submission" date="2021-04" db="EMBL/GenBank/DDBJ databases">
        <authorList>
            <person name="Chebbi M.A.C M."/>
        </authorList>
    </citation>
    <scope>NUCLEOTIDE SEQUENCE</scope>
</reference>
<dbReference type="AlphaFoldDB" id="A0A8J2HHN4"/>
<evidence type="ECO:0000256" key="3">
    <source>
        <dbReference type="ARBA" id="ARBA00007357"/>
    </source>
</evidence>
<dbReference type="Gene3D" id="3.40.390.10">
    <property type="entry name" value="Collagenase (Catalytic Domain)"/>
    <property type="match status" value="1"/>
</dbReference>
<dbReference type="InterPro" id="IPR042089">
    <property type="entry name" value="Peptidase_M13_dom_2"/>
</dbReference>
<dbReference type="Pfam" id="PF01431">
    <property type="entry name" value="Peptidase_M13"/>
    <property type="match status" value="1"/>
</dbReference>
<feature type="compositionally biased region" description="Polar residues" evidence="9">
    <location>
        <begin position="182"/>
        <end position="202"/>
    </location>
</feature>